<evidence type="ECO:0000256" key="6">
    <source>
        <dbReference type="ARBA" id="ARBA00023136"/>
    </source>
</evidence>
<feature type="transmembrane region" description="Helical" evidence="8">
    <location>
        <begin position="31"/>
        <end position="48"/>
    </location>
</feature>
<name>A0A915IMV1_ROMCU</name>
<evidence type="ECO:0000256" key="1">
    <source>
        <dbReference type="ARBA" id="ARBA00004141"/>
    </source>
</evidence>
<dbReference type="GO" id="GO:0030322">
    <property type="term" value="P:stabilization of membrane potential"/>
    <property type="evidence" value="ECO:0007669"/>
    <property type="project" value="TreeGrafter"/>
</dbReference>
<evidence type="ECO:0000259" key="9">
    <source>
        <dbReference type="Pfam" id="PF07885"/>
    </source>
</evidence>
<feature type="transmembrane region" description="Helical" evidence="8">
    <location>
        <begin position="182"/>
        <end position="202"/>
    </location>
</feature>
<feature type="transmembrane region" description="Helical" evidence="8">
    <location>
        <begin position="208"/>
        <end position="227"/>
    </location>
</feature>
<protein>
    <submittedName>
        <fullName evidence="11">Potassium channel domain-containing protein</fullName>
    </submittedName>
</protein>
<dbReference type="PANTHER" id="PTHR11003:SF334">
    <property type="entry name" value="FI03418P"/>
    <property type="match status" value="1"/>
</dbReference>
<dbReference type="GO" id="GO:0022841">
    <property type="term" value="F:potassium ion leak channel activity"/>
    <property type="evidence" value="ECO:0007669"/>
    <property type="project" value="TreeGrafter"/>
</dbReference>
<keyword evidence="6 8" id="KW-0472">Membrane</keyword>
<evidence type="ECO:0000256" key="5">
    <source>
        <dbReference type="ARBA" id="ARBA00023065"/>
    </source>
</evidence>
<evidence type="ECO:0000256" key="4">
    <source>
        <dbReference type="ARBA" id="ARBA00022989"/>
    </source>
</evidence>
<dbReference type="Proteomes" id="UP000887565">
    <property type="component" value="Unplaced"/>
</dbReference>
<dbReference type="WBParaSite" id="nRc.2.0.1.t15508-RA">
    <property type="protein sequence ID" value="nRc.2.0.1.t15508-RA"/>
    <property type="gene ID" value="nRc.2.0.1.g15508"/>
</dbReference>
<proteinExistence type="predicted"/>
<evidence type="ECO:0000256" key="7">
    <source>
        <dbReference type="ARBA" id="ARBA00023303"/>
    </source>
</evidence>
<keyword evidence="2" id="KW-0813">Transport</keyword>
<dbReference type="GO" id="GO:0015271">
    <property type="term" value="F:outward rectifier potassium channel activity"/>
    <property type="evidence" value="ECO:0007669"/>
    <property type="project" value="TreeGrafter"/>
</dbReference>
<keyword evidence="3 8" id="KW-0812">Transmembrane</keyword>
<feature type="domain" description="Potassium channel" evidence="9">
    <location>
        <begin position="19"/>
        <end position="56"/>
    </location>
</feature>
<evidence type="ECO:0000256" key="8">
    <source>
        <dbReference type="SAM" id="Phobius"/>
    </source>
</evidence>
<dbReference type="Gene3D" id="1.10.287.70">
    <property type="match status" value="1"/>
</dbReference>
<dbReference type="SUPFAM" id="SSF81324">
    <property type="entry name" value="Voltage-gated potassium channels"/>
    <property type="match status" value="1"/>
</dbReference>
<keyword evidence="4 8" id="KW-1133">Transmembrane helix</keyword>
<dbReference type="Pfam" id="PF07885">
    <property type="entry name" value="Ion_trans_2"/>
    <property type="match status" value="1"/>
</dbReference>
<evidence type="ECO:0000256" key="2">
    <source>
        <dbReference type="ARBA" id="ARBA00022448"/>
    </source>
</evidence>
<dbReference type="GO" id="GO:0005886">
    <property type="term" value="C:plasma membrane"/>
    <property type="evidence" value="ECO:0007669"/>
    <property type="project" value="TreeGrafter"/>
</dbReference>
<keyword evidence="10" id="KW-1185">Reference proteome</keyword>
<dbReference type="PANTHER" id="PTHR11003">
    <property type="entry name" value="POTASSIUM CHANNEL, SUBFAMILY K"/>
    <property type="match status" value="1"/>
</dbReference>
<organism evidence="10 11">
    <name type="scientific">Romanomermis culicivorax</name>
    <name type="common">Nematode worm</name>
    <dbReference type="NCBI Taxonomy" id="13658"/>
    <lineage>
        <taxon>Eukaryota</taxon>
        <taxon>Metazoa</taxon>
        <taxon>Ecdysozoa</taxon>
        <taxon>Nematoda</taxon>
        <taxon>Enoplea</taxon>
        <taxon>Dorylaimia</taxon>
        <taxon>Mermithida</taxon>
        <taxon>Mermithoidea</taxon>
        <taxon>Mermithidae</taxon>
        <taxon>Romanomermis</taxon>
    </lineage>
</organism>
<reference evidence="11" key="1">
    <citation type="submission" date="2022-11" db="UniProtKB">
        <authorList>
            <consortium name="WormBaseParasite"/>
        </authorList>
    </citation>
    <scope>IDENTIFICATION</scope>
</reference>
<keyword evidence="5" id="KW-0406">Ion transport</keyword>
<dbReference type="AlphaFoldDB" id="A0A915IMV1"/>
<keyword evidence="7" id="KW-0407">Ion channel</keyword>
<evidence type="ECO:0000313" key="10">
    <source>
        <dbReference type="Proteomes" id="UP000887565"/>
    </source>
</evidence>
<dbReference type="InterPro" id="IPR003280">
    <property type="entry name" value="2pore_dom_K_chnl"/>
</dbReference>
<comment type="subcellular location">
    <subcellularLocation>
        <location evidence="1">Membrane</location>
        <topology evidence="1">Multi-pass membrane protein</topology>
    </subcellularLocation>
</comment>
<sequence>LLHCSYSKIADVVTSSSRYGHVTPNTDGGKIFVIFYSLFGIPLMLTFLANIGEWMARIFRTLYYGCCCSIFLTKRRKHYDRMRLKAEFKSASFKWFFTDFRIFLNLRDNAYGNGCQKNRPPEDGHLNLAYDQARTNSQIRLRTTVSDKIDLADVECLYDGNDFYAPIENPDDFAKPNFPVSLTLGVIGAYIVLGAVLFSGMYGWSRTTAAYFSFVTLSTIDNLIFIIRQNKILILLLGCPIPRTSTFLESRDSSKSG</sequence>
<dbReference type="InterPro" id="IPR013099">
    <property type="entry name" value="K_chnl_dom"/>
</dbReference>
<evidence type="ECO:0000313" key="11">
    <source>
        <dbReference type="WBParaSite" id="nRc.2.0.1.t15508-RA"/>
    </source>
</evidence>
<accession>A0A915IMV1</accession>
<evidence type="ECO:0000256" key="3">
    <source>
        <dbReference type="ARBA" id="ARBA00022692"/>
    </source>
</evidence>